<protein>
    <submittedName>
        <fullName evidence="1">Iron-containing redox enzyme</fullName>
    </submittedName>
</protein>
<organism evidence="1 2">
    <name type="scientific">Friedmanniella luteola</name>
    <dbReference type="NCBI Taxonomy" id="546871"/>
    <lineage>
        <taxon>Bacteria</taxon>
        <taxon>Bacillati</taxon>
        <taxon>Actinomycetota</taxon>
        <taxon>Actinomycetes</taxon>
        <taxon>Propionibacteriales</taxon>
        <taxon>Nocardioidaceae</taxon>
        <taxon>Friedmanniella</taxon>
    </lineage>
</organism>
<keyword evidence="2" id="KW-1185">Reference proteome</keyword>
<dbReference type="AlphaFoldDB" id="A0A1H1S5H2"/>
<dbReference type="SUPFAM" id="SSF48613">
    <property type="entry name" value="Heme oxygenase-like"/>
    <property type="match status" value="1"/>
</dbReference>
<dbReference type="OrthoDB" id="252872at2"/>
<dbReference type="RefSeq" id="WP_091412024.1">
    <property type="nucleotide sequence ID" value="NZ_LT629749.1"/>
</dbReference>
<dbReference type="EMBL" id="LT629749">
    <property type="protein sequence ID" value="SDS43018.1"/>
    <property type="molecule type" value="Genomic_DNA"/>
</dbReference>
<sequence length="372" mass="40448">MRRSPYPTALAFDRGCGRAPLLARGTLSAQLLWVLTEEPQPVPQLRTQALDLVGSTADVLRDDDVQLSLLVLHELHHRGWPGVDDRWEWHPDLVGLAAVLEDATEAGLRALVADRLPDAPAPRDVPTALAELVQGDDGPSMSRYLARTGTVTEYREHLVHRSIYHLKEADPHTWAIPRLAGRAKAALVEIQADEYGAGRAEWMHATLYGDTMRGLGLDDSYGHHLNDVPAITLAWANTMTLFGLHRRLLGAAIGHLAALEMSSSLPMRRYGNGLRRLGFDEPTTRFFDEHIEADAVHEQIAAHDVAGQLALDRPALVEDILFGAAVALAIDAAVTTHVLDSWAAGRSSLRPIPENAAGVVSAAAALRQETKG</sequence>
<dbReference type="Pfam" id="PF14518">
    <property type="entry name" value="Haem_oxygenas_2"/>
    <property type="match status" value="1"/>
</dbReference>
<evidence type="ECO:0000313" key="1">
    <source>
        <dbReference type="EMBL" id="SDS43018.1"/>
    </source>
</evidence>
<name>A0A1H1S5H2_9ACTN</name>
<dbReference type="SMART" id="SM01236">
    <property type="entry name" value="Haem_oxygenase_2"/>
    <property type="match status" value="1"/>
</dbReference>
<reference evidence="1 2" key="1">
    <citation type="submission" date="2016-10" db="EMBL/GenBank/DDBJ databases">
        <authorList>
            <person name="de Groot N.N."/>
        </authorList>
    </citation>
    <scope>NUCLEOTIDE SEQUENCE [LARGE SCALE GENOMIC DNA]</scope>
    <source>
        <strain evidence="1 2">DSM 21741</strain>
    </source>
</reference>
<dbReference type="Gene3D" id="1.20.910.10">
    <property type="entry name" value="Heme oxygenase-like"/>
    <property type="match status" value="1"/>
</dbReference>
<dbReference type="InterPro" id="IPR016084">
    <property type="entry name" value="Haem_Oase-like_multi-hlx"/>
</dbReference>
<evidence type="ECO:0000313" key="2">
    <source>
        <dbReference type="Proteomes" id="UP000199092"/>
    </source>
</evidence>
<proteinExistence type="predicted"/>
<dbReference type="STRING" id="546871.SAMN04488543_1715"/>
<accession>A0A1H1S5H2</accession>
<gene>
    <name evidence="1" type="ORF">SAMN04488543_1715</name>
</gene>
<dbReference type="Proteomes" id="UP000199092">
    <property type="component" value="Chromosome I"/>
</dbReference>